<sequence>MTTVDSLGYDRMSSDELGPLTGPSEYPNAFRDVLGKTDEEIAAKIEDSFNQLFYGDPSDETVYYTVPGKEQAYIWDDYHNSVRSEGMGLGMIITVELDKRDEFDRLWRYAKSTLQPTSGPNQGYLMSWCDTPVGPMLCADPFGLQQIAMALFFAHGRWGSDTGTIDYGLDAITLLEVMRHKEALNGGVDSGVTNTFDSTTKLVYDYPHVSAADVTRPSIEMPAYYDLWAQAMRDPFWSEAAGSARTHWQEAAHPSTGLIPVRTHFDGTPVLNWDYFGSEAYRTQLSLALDHVWFGVDPWQVEEADRLLGFFSKLGIGKYGAVFKIDGAMLNATPESALIFMNGVTGLVATTEDRADYIAAVWTTPPATGETRYFSGLLHMLSLLTLSGQFRVY</sequence>
<comment type="catalytic activity">
    <reaction evidence="1">
        <text>Endohydrolysis of (1-&gt;4)-beta-D-glucosidic linkages in cellulose, lichenin and cereal beta-D-glucans.</text>
        <dbReference type="EC" id="3.2.1.4"/>
    </reaction>
</comment>
<keyword evidence="10" id="KW-1185">Reference proteome</keyword>
<feature type="region of interest" description="Disordered" evidence="8">
    <location>
        <begin position="1"/>
        <end position="24"/>
    </location>
</feature>
<comment type="caution">
    <text evidence="9">The sequence shown here is derived from an EMBL/GenBank/DDBJ whole genome shotgun (WGS) entry which is preliminary data.</text>
</comment>
<dbReference type="InterPro" id="IPR008928">
    <property type="entry name" value="6-hairpin_glycosidase_sf"/>
</dbReference>
<evidence type="ECO:0000256" key="1">
    <source>
        <dbReference type="ARBA" id="ARBA00000966"/>
    </source>
</evidence>
<evidence type="ECO:0000256" key="3">
    <source>
        <dbReference type="ARBA" id="ARBA00012601"/>
    </source>
</evidence>
<keyword evidence="4 9" id="KW-0378">Hydrolase</keyword>
<dbReference type="InterPro" id="IPR012341">
    <property type="entry name" value="6hp_glycosidase-like_sf"/>
</dbReference>
<dbReference type="Proteomes" id="UP001217485">
    <property type="component" value="Unassembled WGS sequence"/>
</dbReference>
<comment type="similarity">
    <text evidence="2">Belongs to the glycosyl hydrolase 8 (cellulase D) family.</text>
</comment>
<evidence type="ECO:0000313" key="10">
    <source>
        <dbReference type="Proteomes" id="UP001217485"/>
    </source>
</evidence>
<name>A0ABT5BVU1_9BACT</name>
<dbReference type="InterPro" id="IPR002037">
    <property type="entry name" value="Glyco_hydro_8"/>
</dbReference>
<proteinExistence type="inferred from homology"/>
<evidence type="ECO:0000313" key="9">
    <source>
        <dbReference type="EMBL" id="MDC0677695.1"/>
    </source>
</evidence>
<keyword evidence="7" id="KW-0624">Polysaccharide degradation</keyword>
<dbReference type="Pfam" id="PF01270">
    <property type="entry name" value="Glyco_hydro_8"/>
    <property type="match status" value="1"/>
</dbReference>
<dbReference type="RefSeq" id="WP_272094450.1">
    <property type="nucleotide sequence ID" value="NZ_JAQNDK010000001.1"/>
</dbReference>
<keyword evidence="6" id="KW-0326">Glycosidase</keyword>
<evidence type="ECO:0000256" key="7">
    <source>
        <dbReference type="ARBA" id="ARBA00023326"/>
    </source>
</evidence>
<dbReference type="GO" id="GO:0016787">
    <property type="term" value="F:hydrolase activity"/>
    <property type="evidence" value="ECO:0007669"/>
    <property type="project" value="UniProtKB-KW"/>
</dbReference>
<keyword evidence="7" id="KW-0119">Carbohydrate metabolism</keyword>
<reference evidence="9 10" key="1">
    <citation type="submission" date="2023-01" db="EMBL/GenBank/DDBJ databases">
        <title>Minimal conservation of predation-associated metabolite biosynthetic gene clusters underscores biosynthetic potential of Myxococcota including descriptions for ten novel species: Archangium lansinium sp. nov., Myxococcus landrumus sp. nov., Nannocystis bai.</title>
        <authorList>
            <person name="Ahearne A."/>
            <person name="Stevens C."/>
            <person name="Dowd S."/>
        </authorList>
    </citation>
    <scope>NUCLEOTIDE SEQUENCE [LARGE SCALE GENOMIC DNA]</scope>
    <source>
        <strain evidence="9 10">WIWO2</strain>
    </source>
</reference>
<gene>
    <name evidence="9" type="ORF">POL72_08060</name>
</gene>
<dbReference type="EMBL" id="JAQNDK010000001">
    <property type="protein sequence ID" value="MDC0677695.1"/>
    <property type="molecule type" value="Genomic_DNA"/>
</dbReference>
<evidence type="ECO:0000256" key="5">
    <source>
        <dbReference type="ARBA" id="ARBA00023001"/>
    </source>
</evidence>
<dbReference type="SUPFAM" id="SSF48208">
    <property type="entry name" value="Six-hairpin glycosidases"/>
    <property type="match status" value="1"/>
</dbReference>
<accession>A0ABT5BVU1</accession>
<evidence type="ECO:0000256" key="6">
    <source>
        <dbReference type="ARBA" id="ARBA00023295"/>
    </source>
</evidence>
<organism evidence="9 10">
    <name type="scientific">Sorangium atrum</name>
    <dbReference type="NCBI Taxonomy" id="2995308"/>
    <lineage>
        <taxon>Bacteria</taxon>
        <taxon>Pseudomonadati</taxon>
        <taxon>Myxococcota</taxon>
        <taxon>Polyangia</taxon>
        <taxon>Polyangiales</taxon>
        <taxon>Polyangiaceae</taxon>
        <taxon>Sorangium</taxon>
    </lineage>
</organism>
<dbReference type="Gene3D" id="1.50.10.10">
    <property type="match status" value="1"/>
</dbReference>
<evidence type="ECO:0000256" key="8">
    <source>
        <dbReference type="SAM" id="MobiDB-lite"/>
    </source>
</evidence>
<protein>
    <recommendedName>
        <fullName evidence="3">cellulase</fullName>
        <ecNumber evidence="3">3.2.1.4</ecNumber>
    </recommendedName>
</protein>
<evidence type="ECO:0000256" key="2">
    <source>
        <dbReference type="ARBA" id="ARBA00009209"/>
    </source>
</evidence>
<keyword evidence="5" id="KW-0136">Cellulose degradation</keyword>
<evidence type="ECO:0000256" key="4">
    <source>
        <dbReference type="ARBA" id="ARBA00022801"/>
    </source>
</evidence>
<dbReference type="EC" id="3.2.1.4" evidence="3"/>
<dbReference type="PRINTS" id="PR00735">
    <property type="entry name" value="GLHYDRLASE8"/>
</dbReference>